<keyword evidence="12" id="KW-1185">Reference proteome</keyword>
<evidence type="ECO:0000256" key="9">
    <source>
        <dbReference type="ARBA" id="ARBA00023277"/>
    </source>
</evidence>
<comment type="pathway">
    <text evidence="3 10">Carbohydrate metabolism; galactose metabolism.</text>
</comment>
<evidence type="ECO:0000256" key="2">
    <source>
        <dbReference type="ARBA" id="ARBA00001911"/>
    </source>
</evidence>
<dbReference type="GO" id="GO:0033499">
    <property type="term" value="P:galactose catabolic process via UDP-galactose, Leloir pathway"/>
    <property type="evidence" value="ECO:0007669"/>
    <property type="project" value="TreeGrafter"/>
</dbReference>
<dbReference type="EMBL" id="CP012160">
    <property type="protein sequence ID" value="AKS46939.1"/>
    <property type="molecule type" value="Genomic_DNA"/>
</dbReference>
<sequence length="333" mass="35450">MTSKGSICLTGGAGYIGSHACLALAARGIKPLTIDNLSTGSRDAVRWGSLVNLDLRDTERVTDALIKHNVDTVLHFAASAYVGESVTDPLKYYDNNVGGMLSLLTACAAAGVKTFVLSSSCATYGIPDQIPVDETTPQRPINPYGMTKLMCEQMLMDVAPQTDMAYGILRYFNVAGADVSGTLRENHDPETHLIPLTIFAAIGRTPLLKLFGGDYDTPDGSCIRDYVHVSDLAHGHILAFEHLRANGGNLTVNLGSGQGASNFEIVEMVEKVTGCNVPVEVARRRIGDPPVLVADASLAREMLGFVPQRSDLTTIVTDAVRSMGMEAAHAISA</sequence>
<dbReference type="SUPFAM" id="SSF51735">
    <property type="entry name" value="NAD(P)-binding Rossmann-fold domains"/>
    <property type="match status" value="1"/>
</dbReference>
<comment type="cofactor">
    <cofactor evidence="2 10">
        <name>NAD(+)</name>
        <dbReference type="ChEBI" id="CHEBI:57540"/>
    </cofactor>
</comment>
<dbReference type="Pfam" id="PF01370">
    <property type="entry name" value="Epimerase"/>
    <property type="match status" value="1"/>
</dbReference>
<dbReference type="RefSeq" id="WP_049835202.1">
    <property type="nucleotide sequence ID" value="NZ_CP012160.1"/>
</dbReference>
<evidence type="ECO:0000313" key="12">
    <source>
        <dbReference type="Proteomes" id="UP000067444"/>
    </source>
</evidence>
<evidence type="ECO:0000256" key="8">
    <source>
        <dbReference type="ARBA" id="ARBA00023235"/>
    </source>
</evidence>
<evidence type="ECO:0000256" key="3">
    <source>
        <dbReference type="ARBA" id="ARBA00004947"/>
    </source>
</evidence>
<protein>
    <recommendedName>
        <fullName evidence="6 10">UDP-glucose 4-epimerase</fullName>
        <ecNumber evidence="5 10">5.1.3.2</ecNumber>
    </recommendedName>
</protein>
<dbReference type="InterPro" id="IPR001509">
    <property type="entry name" value="Epimerase_deHydtase"/>
</dbReference>
<name>A0A0K0Y7I9_9RHOB</name>
<comment type="catalytic activity">
    <reaction evidence="1 10">
        <text>UDP-alpha-D-glucose = UDP-alpha-D-galactose</text>
        <dbReference type="Rhea" id="RHEA:22168"/>
        <dbReference type="ChEBI" id="CHEBI:58885"/>
        <dbReference type="ChEBI" id="CHEBI:66914"/>
        <dbReference type="EC" id="5.1.3.2"/>
    </reaction>
</comment>
<dbReference type="UniPathway" id="UPA00214"/>
<evidence type="ECO:0000256" key="5">
    <source>
        <dbReference type="ARBA" id="ARBA00013189"/>
    </source>
</evidence>
<dbReference type="CDD" id="cd05247">
    <property type="entry name" value="UDP_G4E_1_SDR_e"/>
    <property type="match status" value="1"/>
</dbReference>
<evidence type="ECO:0000256" key="7">
    <source>
        <dbReference type="ARBA" id="ARBA00023027"/>
    </source>
</evidence>
<dbReference type="OrthoDB" id="9801785at2"/>
<dbReference type="NCBIfam" id="TIGR01179">
    <property type="entry name" value="galE"/>
    <property type="match status" value="1"/>
</dbReference>
<evidence type="ECO:0000256" key="4">
    <source>
        <dbReference type="ARBA" id="ARBA00007637"/>
    </source>
</evidence>
<dbReference type="GO" id="GO:0003978">
    <property type="term" value="F:UDP-glucose 4-epimerase activity"/>
    <property type="evidence" value="ECO:0007669"/>
    <property type="project" value="UniProtKB-UniRule"/>
</dbReference>
<evidence type="ECO:0000313" key="11">
    <source>
        <dbReference type="EMBL" id="AKS46939.1"/>
    </source>
</evidence>
<keyword evidence="7 10" id="KW-0520">NAD</keyword>
<proteinExistence type="inferred from homology"/>
<dbReference type="PATRIC" id="fig|1458307.3.peg.2424"/>
<accession>A0A0K0Y7I9</accession>
<dbReference type="InterPro" id="IPR005886">
    <property type="entry name" value="UDP_G4E"/>
</dbReference>
<dbReference type="Gene3D" id="3.90.25.10">
    <property type="entry name" value="UDP-galactose 4-epimerase, domain 1"/>
    <property type="match status" value="1"/>
</dbReference>
<organism evidence="11 12">
    <name type="scientific">Octadecabacter temperatus</name>
    <dbReference type="NCBI Taxonomy" id="1458307"/>
    <lineage>
        <taxon>Bacteria</taxon>
        <taxon>Pseudomonadati</taxon>
        <taxon>Pseudomonadota</taxon>
        <taxon>Alphaproteobacteria</taxon>
        <taxon>Rhodobacterales</taxon>
        <taxon>Roseobacteraceae</taxon>
        <taxon>Octadecabacter</taxon>
    </lineage>
</organism>
<dbReference type="EC" id="5.1.3.2" evidence="5 10"/>
<keyword evidence="8 10" id="KW-0413">Isomerase</keyword>
<dbReference type="Gene3D" id="3.40.50.720">
    <property type="entry name" value="NAD(P)-binding Rossmann-like Domain"/>
    <property type="match status" value="1"/>
</dbReference>
<dbReference type="PANTHER" id="PTHR43725:SF53">
    <property type="entry name" value="UDP-ARABINOSE 4-EPIMERASE 1"/>
    <property type="match status" value="1"/>
</dbReference>
<dbReference type="KEGG" id="otm:OSB_24030"/>
<comment type="subunit">
    <text evidence="10">Homodimer.</text>
</comment>
<reference evidence="11 12" key="1">
    <citation type="journal article" date="2015" name="Genome Announc.">
        <title>Closed Genome Sequence of Octadecabacter temperatus SB1, the First Mesophilic Species of the Genus Octadecabacter.</title>
        <authorList>
            <person name="Voget S."/>
            <person name="Billerbeck S."/>
            <person name="Simon M."/>
            <person name="Daniel R."/>
        </authorList>
    </citation>
    <scope>NUCLEOTIDE SEQUENCE [LARGE SCALE GENOMIC DNA]</scope>
    <source>
        <strain evidence="11 12">SB1</strain>
    </source>
</reference>
<gene>
    <name evidence="11" type="primary">galE_1</name>
    <name evidence="11" type="ORF">OSB_24030</name>
</gene>
<keyword evidence="9 10" id="KW-0119">Carbohydrate metabolism</keyword>
<dbReference type="PANTHER" id="PTHR43725">
    <property type="entry name" value="UDP-GLUCOSE 4-EPIMERASE"/>
    <property type="match status" value="1"/>
</dbReference>
<dbReference type="InterPro" id="IPR036291">
    <property type="entry name" value="NAD(P)-bd_dom_sf"/>
</dbReference>
<evidence type="ECO:0000256" key="1">
    <source>
        <dbReference type="ARBA" id="ARBA00000083"/>
    </source>
</evidence>
<comment type="similarity">
    <text evidence="4 10">Belongs to the NAD(P)-dependent epimerase/dehydratase family.</text>
</comment>
<evidence type="ECO:0000256" key="10">
    <source>
        <dbReference type="RuleBase" id="RU366046"/>
    </source>
</evidence>
<dbReference type="STRING" id="1458307.OSB_24030"/>
<evidence type="ECO:0000256" key="6">
    <source>
        <dbReference type="ARBA" id="ARBA00018569"/>
    </source>
</evidence>
<dbReference type="Proteomes" id="UP000067444">
    <property type="component" value="Chromosome"/>
</dbReference>
<dbReference type="AlphaFoldDB" id="A0A0K0Y7I9"/>